<dbReference type="FunFam" id="2.40.160.160:FF:000001">
    <property type="entry name" value="Intimin-like inverse autotransporter SinH"/>
    <property type="match status" value="1"/>
</dbReference>
<evidence type="ECO:0000256" key="3">
    <source>
        <dbReference type="ARBA" id="ARBA00023136"/>
    </source>
</evidence>
<gene>
    <name evidence="10" type="ORF">ERS137965_00580</name>
</gene>
<evidence type="ECO:0000256" key="4">
    <source>
        <dbReference type="ARBA" id="ARBA00023237"/>
    </source>
</evidence>
<dbReference type="InterPro" id="IPR048658">
    <property type="entry name" value="Invasin_D4"/>
</dbReference>
<dbReference type="InterPro" id="IPR018392">
    <property type="entry name" value="LysM"/>
</dbReference>
<evidence type="ECO:0000259" key="9">
    <source>
        <dbReference type="PROSITE" id="PS51782"/>
    </source>
</evidence>
<proteinExistence type="inferred from homology"/>
<reference evidence="10 11" key="1">
    <citation type="submission" date="2015-03" db="EMBL/GenBank/DDBJ databases">
        <authorList>
            <person name="Murphy D."/>
        </authorList>
    </citation>
    <scope>NUCLEOTIDE SEQUENCE [LARGE SCALE GENOMIC DNA]</scope>
    <source>
        <strain evidence="10 11">IP06005</strain>
    </source>
</reference>
<dbReference type="AlphaFoldDB" id="A0A0T9T4Q9"/>
<dbReference type="PANTHER" id="PTHR39576">
    <property type="entry name" value="ATTACHING AND EFFACING PROTEIN HOMOLOG-RELATED-RELATED"/>
    <property type="match status" value="1"/>
</dbReference>
<keyword evidence="7" id="KW-0812">Transmembrane</keyword>
<dbReference type="GO" id="GO:0007155">
    <property type="term" value="P:cell adhesion"/>
    <property type="evidence" value="ECO:0007669"/>
    <property type="project" value="InterPro"/>
</dbReference>
<evidence type="ECO:0000256" key="1">
    <source>
        <dbReference type="ARBA" id="ARBA00004442"/>
    </source>
</evidence>
<dbReference type="InterPro" id="IPR051715">
    <property type="entry name" value="Intimin-Invasin_domain"/>
</dbReference>
<dbReference type="InterPro" id="IPR024519">
    <property type="entry name" value="IAT_beta"/>
</dbReference>
<dbReference type="PROSITE" id="PS51782">
    <property type="entry name" value="LYSM"/>
    <property type="match status" value="1"/>
</dbReference>
<dbReference type="eggNOG" id="COG4932">
    <property type="taxonomic scope" value="Bacteria"/>
</dbReference>
<dbReference type="GO" id="GO:0009279">
    <property type="term" value="C:cell outer membrane"/>
    <property type="evidence" value="ECO:0007669"/>
    <property type="project" value="UniProtKB-SubCell"/>
</dbReference>
<protein>
    <recommendedName>
        <fullName evidence="6">Invasin</fullName>
    </recommendedName>
</protein>
<dbReference type="RefSeq" id="WP_004702013.1">
    <property type="nucleotide sequence ID" value="NZ_CQEJ01000003.1"/>
</dbReference>
<dbReference type="PROSITE" id="PS51127">
    <property type="entry name" value="BIG1"/>
    <property type="match status" value="1"/>
</dbReference>
<dbReference type="EMBL" id="CQEJ01000003">
    <property type="protein sequence ID" value="CNK61898.1"/>
    <property type="molecule type" value="Genomic_DNA"/>
</dbReference>
<accession>A0A0T9T4Q9</accession>
<name>A0A0T9T4Q9_YERAL</name>
<keyword evidence="4" id="KW-0998">Cell outer membrane</keyword>
<dbReference type="STRING" id="1453495.AT01_417"/>
<dbReference type="Gene3D" id="3.10.100.10">
    <property type="entry name" value="Mannose-Binding Protein A, subunit A"/>
    <property type="match status" value="1"/>
</dbReference>
<dbReference type="SMART" id="SM00634">
    <property type="entry name" value="BID_1"/>
    <property type="match status" value="1"/>
</dbReference>
<dbReference type="InterPro" id="IPR008964">
    <property type="entry name" value="Invasin/intimin_cell_adhesion"/>
</dbReference>
<dbReference type="SUPFAM" id="SSF49373">
    <property type="entry name" value="Invasin/intimin cell-adhesion fragments"/>
    <property type="match status" value="2"/>
</dbReference>
<comment type="similarity">
    <text evidence="2">Belongs to the intimin/invasin family.</text>
</comment>
<feature type="domain" description="LysM" evidence="9">
    <location>
        <begin position="70"/>
        <end position="118"/>
    </location>
</feature>
<feature type="domain" description="Big-1" evidence="8">
    <location>
        <begin position="529"/>
        <end position="620"/>
    </location>
</feature>
<evidence type="ECO:0000256" key="5">
    <source>
        <dbReference type="ARBA" id="ARBA00057597"/>
    </source>
</evidence>
<dbReference type="InterPro" id="IPR003535">
    <property type="entry name" value="Intimin/invasin_bac"/>
</dbReference>
<keyword evidence="7" id="KW-1133">Transmembrane helix</keyword>
<feature type="transmembrane region" description="Helical" evidence="7">
    <location>
        <begin position="36"/>
        <end position="58"/>
    </location>
</feature>
<dbReference type="PRINTS" id="PR01369">
    <property type="entry name" value="INTIMIN"/>
</dbReference>
<sequence length="828" mass="89550">MYNYLLREVFQKTKCQALSINSTVTRKTRILTRITILIHLLLPLSLPFTPVIAATVLLPENSTVIHVDTEPYLLGTNETVESVAKKYAISVDELKRINIYRTFAKPFTALTVGDEIDVPRKKSPFTVDNNVTVPAENGVASNAAAGAALLSHGDAAKSAENMARSAVNNEISSSAQQWLGQFGTARIQFNTNDDFEFDSSAIDVLIPLYDNQKSLFFTQLGGRNKDSRNTINIGAGVRAFLTNWMYGANTFFDNDITGNNRRVGIGAEAWTDYLKLSANGYFGTTDWHQSRDFADYNERPANGYDLRAETYLPAYPQLGGKLMYEQYNGDEVALFGKDKRQKDPHAITVGINYTPVSLVTVGIDHRAGKSSKSDSSINLQFNYRLSNSWQSHIDPSAVAVTRTLAGSRQDLVERNNNIVLDYQKQELLRLSLPEQLTGSAGDNAILTAQIESKYEVQRVEWDANSLIAAGGNISTTSQKDVTITFPPYQYQVGVSNIYALSAIAYDVNGNISNRATTQIHVSQSSTIIISTLTVQTNNASANGTDVNSVVAKVTDANGNPIPGQNVMFMATNNASVITSPVISDTNGLAVTTINNTFSGISSVTANVNNTNEKSVDVVFLSITGVSVNVNANRETFSADAGFPKTGFVGAIFQININGGTTINNQLTWISNHPELATVDNNGLVSFISDFPSSTPISITATRNGGNAPLIYSFTVRKWFINPLTGASNNYIAAETACTNAGYSIPIIQDFFLAAETPGAQSTRGANGRLWDEWGRMANYTGPLGQWPGGAWSSTPNLSVPGFLLTGGLNQGQVNSTNNTSGVVCSKNI</sequence>
<dbReference type="Proteomes" id="UP000041595">
    <property type="component" value="Unassembled WGS sequence"/>
</dbReference>
<comment type="function">
    <text evidence="5">Invasin is a protein that allows enteric bacteria to penetrate cultured mammalian cells. The entry of invasin in the cell is mediated by binding several beta-1 chain integrins.</text>
</comment>
<dbReference type="InterPro" id="IPR038177">
    <property type="entry name" value="IAT_beta_sf"/>
</dbReference>
<evidence type="ECO:0000256" key="2">
    <source>
        <dbReference type="ARBA" id="ARBA00010116"/>
    </source>
</evidence>
<dbReference type="PANTHER" id="PTHR39576:SF2">
    <property type="entry name" value="ATTACHING AND EFFACING PROTEIN HOMOLOG-RELATED"/>
    <property type="match status" value="1"/>
</dbReference>
<dbReference type="eggNOG" id="COG1388">
    <property type="taxonomic scope" value="Bacteria"/>
</dbReference>
<dbReference type="Gene3D" id="2.60.40.1080">
    <property type="match status" value="1"/>
</dbReference>
<dbReference type="InterPro" id="IPR003344">
    <property type="entry name" value="Big_1_dom"/>
</dbReference>
<dbReference type="Pfam" id="PF21764">
    <property type="entry name" value="Invasin_D4"/>
    <property type="match status" value="1"/>
</dbReference>
<evidence type="ECO:0000256" key="6">
    <source>
        <dbReference type="ARBA" id="ARBA00074571"/>
    </source>
</evidence>
<evidence type="ECO:0000313" key="10">
    <source>
        <dbReference type="EMBL" id="CNK61898.1"/>
    </source>
</evidence>
<evidence type="ECO:0000256" key="7">
    <source>
        <dbReference type="SAM" id="Phobius"/>
    </source>
</evidence>
<evidence type="ECO:0000313" key="11">
    <source>
        <dbReference type="Proteomes" id="UP000041595"/>
    </source>
</evidence>
<evidence type="ECO:0000259" key="8">
    <source>
        <dbReference type="PROSITE" id="PS51127"/>
    </source>
</evidence>
<dbReference type="NCBIfam" id="NF040981">
    <property type="entry name" value="Ve_YrIlm_NTERM"/>
    <property type="match status" value="1"/>
</dbReference>
<keyword evidence="3 7" id="KW-0472">Membrane</keyword>
<organism evidence="10 11">
    <name type="scientific">Yersinia aldovae</name>
    <dbReference type="NCBI Taxonomy" id="29483"/>
    <lineage>
        <taxon>Bacteria</taxon>
        <taxon>Pseudomonadati</taxon>
        <taxon>Pseudomonadota</taxon>
        <taxon>Gammaproteobacteria</taxon>
        <taxon>Enterobacterales</taxon>
        <taxon>Yersiniaceae</taxon>
        <taxon>Yersinia</taxon>
    </lineage>
</organism>
<dbReference type="Pfam" id="PF11924">
    <property type="entry name" value="IAT_beta"/>
    <property type="match status" value="1"/>
</dbReference>
<dbReference type="Gene3D" id="2.40.160.160">
    <property type="entry name" value="Inverse autotransporter, beta-domain"/>
    <property type="match status" value="1"/>
</dbReference>
<dbReference type="InterPro" id="IPR016186">
    <property type="entry name" value="C-type_lectin-like/link_sf"/>
</dbReference>
<comment type="subcellular location">
    <subcellularLocation>
        <location evidence="1">Cell outer membrane</location>
    </subcellularLocation>
</comment>
<dbReference type="Pfam" id="PF02369">
    <property type="entry name" value="Big_1"/>
    <property type="match status" value="1"/>
</dbReference>
<dbReference type="InterPro" id="IPR013783">
    <property type="entry name" value="Ig-like_fold"/>
</dbReference>
<dbReference type="Gene3D" id="2.60.40.10">
    <property type="entry name" value="Immunoglobulins"/>
    <property type="match status" value="1"/>
</dbReference>